<gene>
    <name evidence="2" type="ORF">G6F64_012485</name>
</gene>
<evidence type="ECO:0000256" key="1">
    <source>
        <dbReference type="SAM" id="MobiDB-lite"/>
    </source>
</evidence>
<organism evidence="2 3">
    <name type="scientific">Rhizopus oryzae</name>
    <name type="common">Mucormycosis agent</name>
    <name type="synonym">Rhizopus arrhizus var. delemar</name>
    <dbReference type="NCBI Taxonomy" id="64495"/>
    <lineage>
        <taxon>Eukaryota</taxon>
        <taxon>Fungi</taxon>
        <taxon>Fungi incertae sedis</taxon>
        <taxon>Mucoromycota</taxon>
        <taxon>Mucoromycotina</taxon>
        <taxon>Mucoromycetes</taxon>
        <taxon>Mucorales</taxon>
        <taxon>Mucorineae</taxon>
        <taxon>Rhizopodaceae</taxon>
        <taxon>Rhizopus</taxon>
    </lineage>
</organism>
<proteinExistence type="predicted"/>
<reference evidence="2" key="1">
    <citation type="journal article" date="2020" name="Microb. Genom.">
        <title>Genetic diversity of clinical and environmental Mucorales isolates obtained from an investigation of mucormycosis cases among solid organ transplant recipients.</title>
        <authorList>
            <person name="Nguyen M.H."/>
            <person name="Kaul D."/>
            <person name="Muto C."/>
            <person name="Cheng S.J."/>
            <person name="Richter R.A."/>
            <person name="Bruno V.M."/>
            <person name="Liu G."/>
            <person name="Beyhan S."/>
            <person name="Sundermann A.J."/>
            <person name="Mounaud S."/>
            <person name="Pasculle A.W."/>
            <person name="Nierman W.C."/>
            <person name="Driscoll E."/>
            <person name="Cumbie R."/>
            <person name="Clancy C.J."/>
            <person name="Dupont C.L."/>
        </authorList>
    </citation>
    <scope>NUCLEOTIDE SEQUENCE</scope>
    <source>
        <strain evidence="2">GL11</strain>
    </source>
</reference>
<protein>
    <recommendedName>
        <fullName evidence="4">Tc1-like transposase DDE domain-containing protein</fullName>
    </recommendedName>
</protein>
<evidence type="ECO:0000313" key="2">
    <source>
        <dbReference type="EMBL" id="KAG1300668.1"/>
    </source>
</evidence>
<evidence type="ECO:0000313" key="3">
    <source>
        <dbReference type="Proteomes" id="UP000716291"/>
    </source>
</evidence>
<dbReference type="InterPro" id="IPR036397">
    <property type="entry name" value="RNaseH_sf"/>
</dbReference>
<name>A0A9P7BL65_RHIOR</name>
<comment type="caution">
    <text evidence="2">The sequence shown here is derived from an EMBL/GenBank/DDBJ whole genome shotgun (WGS) entry which is preliminary data.</text>
</comment>
<feature type="region of interest" description="Disordered" evidence="1">
    <location>
        <begin position="19"/>
        <end position="53"/>
    </location>
</feature>
<keyword evidence="3" id="KW-1185">Reference proteome</keyword>
<dbReference type="Proteomes" id="UP000716291">
    <property type="component" value="Unassembled WGS sequence"/>
</dbReference>
<feature type="compositionally biased region" description="Basic and acidic residues" evidence="1">
    <location>
        <begin position="23"/>
        <end position="53"/>
    </location>
</feature>
<evidence type="ECO:0008006" key="4">
    <source>
        <dbReference type="Google" id="ProtNLM"/>
    </source>
</evidence>
<dbReference type="EMBL" id="JAANQT010003876">
    <property type="protein sequence ID" value="KAG1300668.1"/>
    <property type="molecule type" value="Genomic_DNA"/>
</dbReference>
<dbReference type="AlphaFoldDB" id="A0A9P7BL65"/>
<sequence>MEVDSEQFPLGDITDFDTYMDLKPPERGEKAKEVKAKAVVDKSPDKRDYTRRSSEKKNNFFKIIYEKDYKVPQAAEELKIARRTQEEKKRVGRPKILNDERKQFLLQKYGEDSRATVSEAVESLTTQFMGLKIAKSAVHDFMTKECALTIKKAHFEPKETHQTPKTKAKTTTILGAISSQDIIKIKVRVPYEQGSKKRTITGELKAKKTVGAVLGHYFNCISVTLDVLDRHEQFKGHYLIMDNAPVNNSDQITKLIFWSVVKSKMKREKLLKEENLTTRVTDACNNVFLEGLKVSVVIQIRNYKLV</sequence>
<dbReference type="OrthoDB" id="2282487at2759"/>
<dbReference type="GO" id="GO:0003676">
    <property type="term" value="F:nucleic acid binding"/>
    <property type="evidence" value="ECO:0007669"/>
    <property type="project" value="InterPro"/>
</dbReference>
<accession>A0A9P7BL65</accession>
<dbReference type="Gene3D" id="3.30.420.10">
    <property type="entry name" value="Ribonuclease H-like superfamily/Ribonuclease H"/>
    <property type="match status" value="1"/>
</dbReference>